<dbReference type="KEGG" id="mbe:MBM_02542"/>
<dbReference type="eggNOG" id="ENOG502T0UQ">
    <property type="taxonomic scope" value="Eukaryota"/>
</dbReference>
<evidence type="ECO:0008006" key="4">
    <source>
        <dbReference type="Google" id="ProtNLM"/>
    </source>
</evidence>
<feature type="compositionally biased region" description="Polar residues" evidence="1">
    <location>
        <begin position="16"/>
        <end position="38"/>
    </location>
</feature>
<dbReference type="Proteomes" id="UP000006753">
    <property type="component" value="Unassembled WGS sequence"/>
</dbReference>
<accession>K1WNQ6</accession>
<name>K1WNQ6_MARBU</name>
<dbReference type="OrthoDB" id="4158609at2759"/>
<sequence length="86" mass="9027">MASSGRTSAMMGGTGTDASPANNVGITGNAPRRNSNGTKFAGLVNQKRNSSDAGAQARRQSFAEMKPAPGVIGKLWNKYVYEIYST</sequence>
<dbReference type="OMA" id="DQKRHEG"/>
<dbReference type="EMBL" id="JH921431">
    <property type="protein sequence ID" value="EKD19305.1"/>
    <property type="molecule type" value="Genomic_DNA"/>
</dbReference>
<proteinExistence type="predicted"/>
<dbReference type="GeneID" id="18758477"/>
<feature type="region of interest" description="Disordered" evidence="1">
    <location>
        <begin position="1"/>
        <end position="61"/>
    </location>
</feature>
<evidence type="ECO:0000313" key="2">
    <source>
        <dbReference type="EMBL" id="EKD19305.1"/>
    </source>
</evidence>
<dbReference type="InParanoid" id="K1WNQ6"/>
<dbReference type="HOGENOM" id="CLU_180967_2_0_1"/>
<reference evidence="2 3" key="1">
    <citation type="journal article" date="2012" name="BMC Genomics">
        <title>Sequencing the genome of Marssonina brunnea reveals fungus-poplar co-evolution.</title>
        <authorList>
            <person name="Zhu S."/>
            <person name="Cao Y.-Z."/>
            <person name="Jiang C."/>
            <person name="Tan B.-Y."/>
            <person name="Wang Z."/>
            <person name="Feng S."/>
            <person name="Zhang L."/>
            <person name="Su X.-H."/>
            <person name="Brejova B."/>
            <person name="Vinar T."/>
            <person name="Xu M."/>
            <person name="Wang M.-X."/>
            <person name="Zhang S.-G."/>
            <person name="Huang M.-R."/>
            <person name="Wu R."/>
            <person name="Zhou Y."/>
        </authorList>
    </citation>
    <scope>NUCLEOTIDE SEQUENCE [LARGE SCALE GENOMIC DNA]</scope>
    <source>
        <strain evidence="2 3">MB_m1</strain>
    </source>
</reference>
<organism evidence="2 3">
    <name type="scientific">Marssonina brunnea f. sp. multigermtubi (strain MB_m1)</name>
    <name type="common">Marssonina leaf spot fungus</name>
    <dbReference type="NCBI Taxonomy" id="1072389"/>
    <lineage>
        <taxon>Eukaryota</taxon>
        <taxon>Fungi</taxon>
        <taxon>Dikarya</taxon>
        <taxon>Ascomycota</taxon>
        <taxon>Pezizomycotina</taxon>
        <taxon>Leotiomycetes</taxon>
        <taxon>Helotiales</taxon>
        <taxon>Drepanopezizaceae</taxon>
        <taxon>Drepanopeziza</taxon>
    </lineage>
</organism>
<keyword evidence="3" id="KW-1185">Reference proteome</keyword>
<gene>
    <name evidence="2" type="ORF">MBM_02542</name>
</gene>
<protein>
    <recommendedName>
        <fullName evidence="4">Conidiation-specific protein 8</fullName>
    </recommendedName>
</protein>
<evidence type="ECO:0000313" key="3">
    <source>
        <dbReference type="Proteomes" id="UP000006753"/>
    </source>
</evidence>
<evidence type="ECO:0000256" key="1">
    <source>
        <dbReference type="SAM" id="MobiDB-lite"/>
    </source>
</evidence>
<dbReference type="AlphaFoldDB" id="K1WNQ6"/>